<name>A0A6L2N249_TANCI</name>
<accession>A0A6L2N249</accession>
<protein>
    <submittedName>
        <fullName evidence="1">GMP synthase [glutamine-hydrolyzing]-like</fullName>
    </submittedName>
</protein>
<organism evidence="1">
    <name type="scientific">Tanacetum cinerariifolium</name>
    <name type="common">Dalmatian daisy</name>
    <name type="synonym">Chrysanthemum cinerariifolium</name>
    <dbReference type="NCBI Taxonomy" id="118510"/>
    <lineage>
        <taxon>Eukaryota</taxon>
        <taxon>Viridiplantae</taxon>
        <taxon>Streptophyta</taxon>
        <taxon>Embryophyta</taxon>
        <taxon>Tracheophyta</taxon>
        <taxon>Spermatophyta</taxon>
        <taxon>Magnoliopsida</taxon>
        <taxon>eudicotyledons</taxon>
        <taxon>Gunneridae</taxon>
        <taxon>Pentapetalae</taxon>
        <taxon>asterids</taxon>
        <taxon>campanulids</taxon>
        <taxon>Asterales</taxon>
        <taxon>Asteraceae</taxon>
        <taxon>Asteroideae</taxon>
        <taxon>Anthemideae</taxon>
        <taxon>Anthemidinae</taxon>
        <taxon>Tanacetum</taxon>
    </lineage>
</organism>
<dbReference type="EMBL" id="BKCJ010007709">
    <property type="protein sequence ID" value="GEU78614.1"/>
    <property type="molecule type" value="Genomic_DNA"/>
</dbReference>
<gene>
    <name evidence="1" type="ORF">Tci_050592</name>
</gene>
<dbReference type="AlphaFoldDB" id="A0A6L2N249"/>
<dbReference type="Gene3D" id="3.40.50.880">
    <property type="match status" value="1"/>
</dbReference>
<proteinExistence type="predicted"/>
<evidence type="ECO:0000313" key="1">
    <source>
        <dbReference type="EMBL" id="GEU78614.1"/>
    </source>
</evidence>
<dbReference type="InterPro" id="IPR029062">
    <property type="entry name" value="Class_I_gatase-like"/>
</dbReference>
<sequence>MSHGDEVFKMPNGFEVMVTSEQGAFEHLVCAERWFYGFQYHSQGCDVPVKELDVSWFCLPIRKEKRSRNNIH</sequence>
<comment type="caution">
    <text evidence="1">The sequence shown here is derived from an EMBL/GenBank/DDBJ whole genome shotgun (WGS) entry which is preliminary data.</text>
</comment>
<dbReference type="SUPFAM" id="SSF52317">
    <property type="entry name" value="Class I glutamine amidotransferase-like"/>
    <property type="match status" value="1"/>
</dbReference>
<reference evidence="1" key="1">
    <citation type="journal article" date="2019" name="Sci. Rep.">
        <title>Draft genome of Tanacetum cinerariifolium, the natural source of mosquito coil.</title>
        <authorList>
            <person name="Yamashiro T."/>
            <person name="Shiraishi A."/>
            <person name="Satake H."/>
            <person name="Nakayama K."/>
        </authorList>
    </citation>
    <scope>NUCLEOTIDE SEQUENCE</scope>
</reference>